<evidence type="ECO:0000313" key="2">
    <source>
        <dbReference type="Proteomes" id="UP001417504"/>
    </source>
</evidence>
<reference evidence="1 2" key="1">
    <citation type="submission" date="2024-01" db="EMBL/GenBank/DDBJ databases">
        <title>Genome assemblies of Stephania.</title>
        <authorList>
            <person name="Yang L."/>
        </authorList>
    </citation>
    <scope>NUCLEOTIDE SEQUENCE [LARGE SCALE GENOMIC DNA]</scope>
    <source>
        <strain evidence="1">QJT</strain>
        <tissue evidence="1">Leaf</tissue>
    </source>
</reference>
<keyword evidence="2" id="KW-1185">Reference proteome</keyword>
<proteinExistence type="predicted"/>
<dbReference type="EMBL" id="JBBNAE010000003">
    <property type="protein sequence ID" value="KAK9137440.1"/>
    <property type="molecule type" value="Genomic_DNA"/>
</dbReference>
<accession>A0AAP0PE79</accession>
<name>A0AAP0PE79_9MAGN</name>
<gene>
    <name evidence="1" type="ORF">Sjap_008034</name>
</gene>
<protein>
    <submittedName>
        <fullName evidence="1">Uncharacterized protein</fullName>
    </submittedName>
</protein>
<dbReference type="Proteomes" id="UP001417504">
    <property type="component" value="Unassembled WGS sequence"/>
</dbReference>
<sequence length="120" mass="13624">MLRSHACDKEERTAGLQQVAEPVWLSSSRAQFEGHPLEESTAQVDLNQESNESVVEGTCDDVVQHHTNALHDDLHASEDFKNIVPLVDIQRRFKRNNLLIEKPSKKPKTRDDDVSIVLLQ</sequence>
<comment type="caution">
    <text evidence="1">The sequence shown here is derived from an EMBL/GenBank/DDBJ whole genome shotgun (WGS) entry which is preliminary data.</text>
</comment>
<evidence type="ECO:0000313" key="1">
    <source>
        <dbReference type="EMBL" id="KAK9137440.1"/>
    </source>
</evidence>
<dbReference type="AlphaFoldDB" id="A0AAP0PE79"/>
<organism evidence="1 2">
    <name type="scientific">Stephania japonica</name>
    <dbReference type="NCBI Taxonomy" id="461633"/>
    <lineage>
        <taxon>Eukaryota</taxon>
        <taxon>Viridiplantae</taxon>
        <taxon>Streptophyta</taxon>
        <taxon>Embryophyta</taxon>
        <taxon>Tracheophyta</taxon>
        <taxon>Spermatophyta</taxon>
        <taxon>Magnoliopsida</taxon>
        <taxon>Ranunculales</taxon>
        <taxon>Menispermaceae</taxon>
        <taxon>Menispermoideae</taxon>
        <taxon>Cissampelideae</taxon>
        <taxon>Stephania</taxon>
    </lineage>
</organism>